<sequence>MCLSPSEIGLSHTIFKVTQRIVCLLFIKLLSVFVISISAFVSFTSHIVTMAILNNKMQKSKGKRGNSFTIVTLSNGTKKARCQHCKPKLTYGERGTTPTLKRNLFICKDLLDELAAPTRPVEMDMGTWFMKPTRRVEGMHENPNF</sequence>
<name>A0A9R1WQT5_LACSA</name>
<proteinExistence type="predicted"/>
<evidence type="ECO:0000313" key="3">
    <source>
        <dbReference type="Proteomes" id="UP000235145"/>
    </source>
</evidence>
<keyword evidence="1" id="KW-0812">Transmembrane</keyword>
<keyword evidence="1" id="KW-0472">Membrane</keyword>
<feature type="transmembrane region" description="Helical" evidence="1">
    <location>
        <begin position="25"/>
        <end position="53"/>
    </location>
</feature>
<protein>
    <submittedName>
        <fullName evidence="2">Uncharacterized protein</fullName>
    </submittedName>
</protein>
<dbReference type="Proteomes" id="UP000235145">
    <property type="component" value="Unassembled WGS sequence"/>
</dbReference>
<keyword evidence="3" id="KW-1185">Reference proteome</keyword>
<dbReference type="AlphaFoldDB" id="A0A9R1WQT5"/>
<gene>
    <name evidence="2" type="ORF">LSAT_V11C100031910</name>
</gene>
<evidence type="ECO:0000313" key="2">
    <source>
        <dbReference type="EMBL" id="KAJ0228044.1"/>
    </source>
</evidence>
<evidence type="ECO:0000256" key="1">
    <source>
        <dbReference type="SAM" id="Phobius"/>
    </source>
</evidence>
<comment type="caution">
    <text evidence="2">The sequence shown here is derived from an EMBL/GenBank/DDBJ whole genome shotgun (WGS) entry which is preliminary data.</text>
</comment>
<keyword evidence="1" id="KW-1133">Transmembrane helix</keyword>
<dbReference type="EMBL" id="NBSK02000001">
    <property type="protein sequence ID" value="KAJ0228044.1"/>
    <property type="molecule type" value="Genomic_DNA"/>
</dbReference>
<organism evidence="2 3">
    <name type="scientific">Lactuca sativa</name>
    <name type="common">Garden lettuce</name>
    <dbReference type="NCBI Taxonomy" id="4236"/>
    <lineage>
        <taxon>Eukaryota</taxon>
        <taxon>Viridiplantae</taxon>
        <taxon>Streptophyta</taxon>
        <taxon>Embryophyta</taxon>
        <taxon>Tracheophyta</taxon>
        <taxon>Spermatophyta</taxon>
        <taxon>Magnoliopsida</taxon>
        <taxon>eudicotyledons</taxon>
        <taxon>Gunneridae</taxon>
        <taxon>Pentapetalae</taxon>
        <taxon>asterids</taxon>
        <taxon>campanulids</taxon>
        <taxon>Asterales</taxon>
        <taxon>Asteraceae</taxon>
        <taxon>Cichorioideae</taxon>
        <taxon>Cichorieae</taxon>
        <taxon>Lactucinae</taxon>
        <taxon>Lactuca</taxon>
    </lineage>
</organism>
<reference evidence="2 3" key="1">
    <citation type="journal article" date="2017" name="Nat. Commun.">
        <title>Genome assembly with in vitro proximity ligation data and whole-genome triplication in lettuce.</title>
        <authorList>
            <person name="Reyes-Chin-Wo S."/>
            <person name="Wang Z."/>
            <person name="Yang X."/>
            <person name="Kozik A."/>
            <person name="Arikit S."/>
            <person name="Song C."/>
            <person name="Xia L."/>
            <person name="Froenicke L."/>
            <person name="Lavelle D.O."/>
            <person name="Truco M.J."/>
            <person name="Xia R."/>
            <person name="Zhu S."/>
            <person name="Xu C."/>
            <person name="Xu H."/>
            <person name="Xu X."/>
            <person name="Cox K."/>
            <person name="Korf I."/>
            <person name="Meyers B.C."/>
            <person name="Michelmore R.W."/>
        </authorList>
    </citation>
    <scope>NUCLEOTIDE SEQUENCE [LARGE SCALE GENOMIC DNA]</scope>
    <source>
        <strain evidence="3">cv. Salinas</strain>
        <tissue evidence="2">Seedlings</tissue>
    </source>
</reference>
<accession>A0A9R1WQT5</accession>